<evidence type="ECO:0000256" key="4">
    <source>
        <dbReference type="ARBA" id="ARBA00022475"/>
    </source>
</evidence>
<evidence type="ECO:0000256" key="1">
    <source>
        <dbReference type="ARBA" id="ARBA00004117"/>
    </source>
</evidence>
<dbReference type="PRINTS" id="PR01009">
    <property type="entry name" value="FLGMRINGFLIF"/>
</dbReference>
<gene>
    <name evidence="14" type="primary">fliF</name>
    <name evidence="14" type="ORF">QGN29_14395</name>
</gene>
<keyword evidence="4" id="KW-1003">Cell membrane</keyword>
<evidence type="ECO:0000259" key="13">
    <source>
        <dbReference type="Pfam" id="PF08345"/>
    </source>
</evidence>
<dbReference type="InterPro" id="IPR006182">
    <property type="entry name" value="FliF_N_dom"/>
</dbReference>
<dbReference type="Pfam" id="PF01514">
    <property type="entry name" value="YscJ_FliF"/>
    <property type="match status" value="1"/>
</dbReference>
<evidence type="ECO:0000256" key="7">
    <source>
        <dbReference type="ARBA" id="ARBA00023136"/>
    </source>
</evidence>
<keyword evidence="15" id="KW-1185">Reference proteome</keyword>
<protein>
    <recommendedName>
        <fullName evidence="9">Flagellar M-ring protein</fullName>
    </recommendedName>
</protein>
<sequence length="576" mass="62284">MDGIIQFFKNLGTVRLMVFGVVGVIVVFLFSAIIGNVAKGPMEVLYTNLDQDSSNRIITTLQARNIDYSAEGGGTIQVPSSIARTLRMELAEQGMSGTVPGYKELFDSEAGTFGKTSFELNLNKKRALEGELAKTFKALKGVSNARVHVVLPERRAFGSTQEATASVVITPARGGVSLSEAQAMQSIAASSIPGLSPDRVTVVETSGRRLTDGSGQDRMGNASNIEDIRRTKEALFRDRIETQLERVVGLGRVQANVTLEMTTSRVTENATVYDPDGQVVIGQQTTEEESNDLNPEGGQATVGNTQPGTTGAGAGSGNSSTKTSEQTNFQNSVTKRTTVREPGEITKMFVSVLVDYERPIDPNTRQLLAPIERDTTAMDRIRNLVIASIPIEIDTQNAANSRDRLQVEQMLFAEEPEIEEDVEPLEVLGFSKEDLMPLVSTLVWGLLAILSLLLVVRPLIGKLIEAIPDKVQQPDPDQIENKATMSSPILITADGQPISQEVIAAAAEGDEEATQQVLEARQTGQIVEENMGIEAKINVAQVEGRIQDSALKKVSEIIATSPVESAAIIRSWLYED</sequence>
<evidence type="ECO:0000313" key="15">
    <source>
        <dbReference type="Proteomes" id="UP001268683"/>
    </source>
</evidence>
<feature type="domain" description="Flagellar M-ring C-terminal" evidence="13">
    <location>
        <begin position="244"/>
        <end position="412"/>
    </location>
</feature>
<comment type="subcellular location">
    <subcellularLocation>
        <location evidence="1 9">Bacterial flagellum basal body</location>
    </subcellularLocation>
    <subcellularLocation>
        <location evidence="2">Cell membrane</location>
        <topology evidence="2">Multi-pass membrane protein</topology>
    </subcellularLocation>
</comment>
<feature type="transmembrane region" description="Helical" evidence="11">
    <location>
        <begin position="12"/>
        <end position="34"/>
    </location>
</feature>
<dbReference type="PANTHER" id="PTHR30046:SF0">
    <property type="entry name" value="FLAGELLAR M-RING PROTEIN"/>
    <property type="match status" value="1"/>
</dbReference>
<evidence type="ECO:0000256" key="10">
    <source>
        <dbReference type="SAM" id="MobiDB-lite"/>
    </source>
</evidence>
<keyword evidence="6 11" id="KW-1133">Transmembrane helix</keyword>
<feature type="domain" description="Flagellar M-ring N-terminal" evidence="12">
    <location>
        <begin position="41"/>
        <end position="211"/>
    </location>
</feature>
<dbReference type="PANTHER" id="PTHR30046">
    <property type="entry name" value="FLAGELLAR M-RING PROTEIN"/>
    <property type="match status" value="1"/>
</dbReference>
<dbReference type="AlphaFoldDB" id="A0AA52H9P3"/>
<evidence type="ECO:0000256" key="3">
    <source>
        <dbReference type="ARBA" id="ARBA00007971"/>
    </source>
</evidence>
<dbReference type="RefSeq" id="WP_310798575.1">
    <property type="nucleotide sequence ID" value="NZ_CP123872.1"/>
</dbReference>
<dbReference type="Proteomes" id="UP001268683">
    <property type="component" value="Chromosome"/>
</dbReference>
<dbReference type="Pfam" id="PF08345">
    <property type="entry name" value="YscJ_FliF_C"/>
    <property type="match status" value="1"/>
</dbReference>
<keyword evidence="14" id="KW-0282">Flagellum</keyword>
<keyword evidence="14" id="KW-0969">Cilium</keyword>
<evidence type="ECO:0000259" key="12">
    <source>
        <dbReference type="Pfam" id="PF01514"/>
    </source>
</evidence>
<organism evidence="14 15">
    <name type="scientific">Temperatibacter marinus</name>
    <dbReference type="NCBI Taxonomy" id="1456591"/>
    <lineage>
        <taxon>Bacteria</taxon>
        <taxon>Pseudomonadati</taxon>
        <taxon>Pseudomonadota</taxon>
        <taxon>Alphaproteobacteria</taxon>
        <taxon>Kordiimonadales</taxon>
        <taxon>Temperatibacteraceae</taxon>
        <taxon>Temperatibacter</taxon>
    </lineage>
</organism>
<feature type="region of interest" description="Disordered" evidence="10">
    <location>
        <begin position="286"/>
        <end position="337"/>
    </location>
</feature>
<evidence type="ECO:0000256" key="9">
    <source>
        <dbReference type="PIRNR" id="PIRNR004862"/>
    </source>
</evidence>
<feature type="compositionally biased region" description="Polar residues" evidence="10">
    <location>
        <begin position="325"/>
        <end position="336"/>
    </location>
</feature>
<keyword evidence="8 9" id="KW-0975">Bacterial flagellum</keyword>
<dbReference type="EMBL" id="CP123872">
    <property type="protein sequence ID" value="WND02737.1"/>
    <property type="molecule type" value="Genomic_DNA"/>
</dbReference>
<evidence type="ECO:0000313" key="14">
    <source>
        <dbReference type="EMBL" id="WND02737.1"/>
    </source>
</evidence>
<dbReference type="InterPro" id="IPR013556">
    <property type="entry name" value="Flag_M-ring_C"/>
</dbReference>
<proteinExistence type="inferred from homology"/>
<dbReference type="InterPro" id="IPR045851">
    <property type="entry name" value="AMP-bd_C_sf"/>
</dbReference>
<accession>A0AA52H9P3</accession>
<dbReference type="GO" id="GO:0003774">
    <property type="term" value="F:cytoskeletal motor activity"/>
    <property type="evidence" value="ECO:0007669"/>
    <property type="project" value="InterPro"/>
</dbReference>
<name>A0AA52H9P3_9PROT</name>
<dbReference type="InterPro" id="IPR043427">
    <property type="entry name" value="YscJ/FliF"/>
</dbReference>
<dbReference type="PIRSF" id="PIRSF004862">
    <property type="entry name" value="FliF"/>
    <property type="match status" value="1"/>
</dbReference>
<dbReference type="Gene3D" id="3.30.300.30">
    <property type="match status" value="1"/>
</dbReference>
<keyword evidence="7 11" id="KW-0472">Membrane</keyword>
<dbReference type="InterPro" id="IPR000067">
    <property type="entry name" value="FlgMring_FliF"/>
</dbReference>
<comment type="function">
    <text evidence="9">The M ring may be actively involved in energy transduction.</text>
</comment>
<comment type="similarity">
    <text evidence="3 9">Belongs to the FliF family.</text>
</comment>
<dbReference type="NCBIfam" id="TIGR00206">
    <property type="entry name" value="fliF"/>
    <property type="match status" value="1"/>
</dbReference>
<keyword evidence="5 11" id="KW-0812">Transmembrane</keyword>
<evidence type="ECO:0000256" key="5">
    <source>
        <dbReference type="ARBA" id="ARBA00022692"/>
    </source>
</evidence>
<feature type="transmembrane region" description="Helical" evidence="11">
    <location>
        <begin position="435"/>
        <end position="456"/>
    </location>
</feature>
<evidence type="ECO:0000256" key="11">
    <source>
        <dbReference type="SAM" id="Phobius"/>
    </source>
</evidence>
<dbReference type="KEGG" id="tmk:QGN29_14395"/>
<dbReference type="GO" id="GO:0005886">
    <property type="term" value="C:plasma membrane"/>
    <property type="evidence" value="ECO:0007669"/>
    <property type="project" value="UniProtKB-SubCell"/>
</dbReference>
<reference evidence="14" key="1">
    <citation type="submission" date="2023-04" db="EMBL/GenBank/DDBJ databases">
        <title>Complete genome sequence of Temperatibacter marinus.</title>
        <authorList>
            <person name="Rong J.-C."/>
            <person name="Yi M.-L."/>
            <person name="Zhao Q."/>
        </authorList>
    </citation>
    <scope>NUCLEOTIDE SEQUENCE</scope>
    <source>
        <strain evidence="14">NBRC 110045</strain>
    </source>
</reference>
<keyword evidence="14" id="KW-0966">Cell projection</keyword>
<evidence type="ECO:0000256" key="6">
    <source>
        <dbReference type="ARBA" id="ARBA00022989"/>
    </source>
</evidence>
<dbReference type="GO" id="GO:0071973">
    <property type="term" value="P:bacterial-type flagellum-dependent cell motility"/>
    <property type="evidence" value="ECO:0007669"/>
    <property type="project" value="InterPro"/>
</dbReference>
<evidence type="ECO:0000256" key="8">
    <source>
        <dbReference type="ARBA" id="ARBA00023143"/>
    </source>
</evidence>
<dbReference type="GO" id="GO:0009431">
    <property type="term" value="C:bacterial-type flagellum basal body, MS ring"/>
    <property type="evidence" value="ECO:0007669"/>
    <property type="project" value="InterPro"/>
</dbReference>
<evidence type="ECO:0000256" key="2">
    <source>
        <dbReference type="ARBA" id="ARBA00004651"/>
    </source>
</evidence>